<dbReference type="PANTHER" id="PTHR10513">
    <property type="entry name" value="DEOXYNUCLEOSIDE KINASE"/>
    <property type="match status" value="1"/>
</dbReference>
<dbReference type="PIRSF" id="PIRSF000705">
    <property type="entry name" value="DNK"/>
    <property type="match status" value="1"/>
</dbReference>
<dbReference type="RefSeq" id="WP_353289760.1">
    <property type="nucleotide sequence ID" value="NZ_BAABQM010000002.1"/>
</dbReference>
<keyword evidence="3" id="KW-1185">Reference proteome</keyword>
<dbReference type="InterPro" id="IPR050566">
    <property type="entry name" value="Deoxyribonucleoside_kinase"/>
</dbReference>
<evidence type="ECO:0000259" key="1">
    <source>
        <dbReference type="Pfam" id="PF01712"/>
    </source>
</evidence>
<keyword evidence="2" id="KW-0418">Kinase</keyword>
<dbReference type="InterPro" id="IPR031314">
    <property type="entry name" value="DNK_dom"/>
</dbReference>
<accession>A0ABP9U9S3</accession>
<protein>
    <submittedName>
        <fullName evidence="2">Deoxynucleoside kinase</fullName>
    </submittedName>
</protein>
<dbReference type="PANTHER" id="PTHR10513:SF35">
    <property type="entry name" value="DEOXYADENOSINE KINASE"/>
    <property type="match status" value="1"/>
</dbReference>
<evidence type="ECO:0000313" key="3">
    <source>
        <dbReference type="Proteomes" id="UP001449582"/>
    </source>
</evidence>
<sequence>MAEKVYTPVHKSIKVANNIVIGGMIAFGKSTLAETLHKRIEPSKLVFELDDKDELMMLLLDKMYQRSNNVLFGSLFQLYFVLNRFENYKKNCNSSDLTIFDRSIFEDWLFARENINKPSVFNYYDSLWQNICQELIYEFGVPKLYIILDGDWELFKERIFLRNRKVEIDNFTKNEDYFRHLLSIYKEYLIGTCKDFGIKYLVVDARLELEEKVRLVEEALKEM</sequence>
<gene>
    <name evidence="2" type="ORF">UREOM_3070</name>
</gene>
<evidence type="ECO:0000313" key="2">
    <source>
        <dbReference type="EMBL" id="GAA5414596.1"/>
    </source>
</evidence>
<dbReference type="Pfam" id="PF01712">
    <property type="entry name" value="dNK"/>
    <property type="match status" value="1"/>
</dbReference>
<dbReference type="Gene3D" id="3.40.50.300">
    <property type="entry name" value="P-loop containing nucleotide triphosphate hydrolases"/>
    <property type="match status" value="1"/>
</dbReference>
<dbReference type="SUPFAM" id="SSF52540">
    <property type="entry name" value="P-loop containing nucleoside triphosphate hydrolases"/>
    <property type="match status" value="1"/>
</dbReference>
<dbReference type="Proteomes" id="UP001449582">
    <property type="component" value="Unassembled WGS sequence"/>
</dbReference>
<dbReference type="EMBL" id="BAABQM010000002">
    <property type="protein sequence ID" value="GAA5414596.1"/>
    <property type="molecule type" value="Genomic_DNA"/>
</dbReference>
<dbReference type="GO" id="GO:0016301">
    <property type="term" value="F:kinase activity"/>
    <property type="evidence" value="ECO:0007669"/>
    <property type="project" value="UniProtKB-KW"/>
</dbReference>
<proteinExistence type="predicted"/>
<feature type="domain" description="Deoxynucleoside kinase" evidence="1">
    <location>
        <begin position="19"/>
        <end position="213"/>
    </location>
</feature>
<reference evidence="2" key="1">
    <citation type="submission" date="2024-02" db="EMBL/GenBank/DDBJ databases">
        <title>Draft genome sequence of new strains in genus Ureaplasma.</title>
        <authorList>
            <person name="Nakajima Y."/>
            <person name="Segawa T."/>
        </authorList>
    </citation>
    <scope>NUCLEOTIDE SEQUENCE [LARGE SCALE GENOMIC DNA]</scope>
    <source>
        <strain evidence="2">OM1</strain>
    </source>
</reference>
<dbReference type="InterPro" id="IPR027417">
    <property type="entry name" value="P-loop_NTPase"/>
</dbReference>
<name>A0ABP9U9S3_9BACT</name>
<dbReference type="InterPro" id="IPR002624">
    <property type="entry name" value="DCK/DGK"/>
</dbReference>
<comment type="caution">
    <text evidence="2">The sequence shown here is derived from an EMBL/GenBank/DDBJ whole genome shotgun (WGS) entry which is preliminary data.</text>
</comment>
<keyword evidence="2" id="KW-0808">Transferase</keyword>
<organism evidence="2 3">
    <name type="scientific">Ureaplasma ceti</name>
    <dbReference type="NCBI Taxonomy" id="3119530"/>
    <lineage>
        <taxon>Bacteria</taxon>
        <taxon>Bacillati</taxon>
        <taxon>Mycoplasmatota</taxon>
        <taxon>Mycoplasmoidales</taxon>
        <taxon>Mycoplasmoidaceae</taxon>
        <taxon>Ureaplasma</taxon>
    </lineage>
</organism>